<protein>
    <submittedName>
        <fullName evidence="4">GHKL domain-containing protein</fullName>
    </submittedName>
</protein>
<dbReference type="Pfam" id="PF14501">
    <property type="entry name" value="HATPase_c_5"/>
    <property type="match status" value="1"/>
</dbReference>
<evidence type="ECO:0000313" key="4">
    <source>
        <dbReference type="EMBL" id="SCP98674.1"/>
    </source>
</evidence>
<dbReference type="InterPro" id="IPR036890">
    <property type="entry name" value="HATPase_C_sf"/>
</dbReference>
<evidence type="ECO:0000259" key="3">
    <source>
        <dbReference type="Pfam" id="PF14501"/>
    </source>
</evidence>
<dbReference type="STRING" id="1619234.SAMN05421730_102419"/>
<name>A0A1D3TWQ3_9FIRM</name>
<dbReference type="PANTHER" id="PTHR40448:SF1">
    <property type="entry name" value="TWO-COMPONENT SENSOR HISTIDINE KINASE"/>
    <property type="match status" value="1"/>
</dbReference>
<accession>A0A1D3TWQ3</accession>
<feature type="coiled-coil region" evidence="1">
    <location>
        <begin position="257"/>
        <end position="288"/>
    </location>
</feature>
<feature type="transmembrane region" description="Helical" evidence="2">
    <location>
        <begin position="73"/>
        <end position="94"/>
    </location>
</feature>
<feature type="transmembrane region" description="Helical" evidence="2">
    <location>
        <begin position="34"/>
        <end position="53"/>
    </location>
</feature>
<gene>
    <name evidence="4" type="ORF">SAMN05421730_102419</name>
</gene>
<proteinExistence type="predicted"/>
<dbReference type="CDD" id="cd16935">
    <property type="entry name" value="HATPase_AgrC-ComD-like"/>
    <property type="match status" value="1"/>
</dbReference>
<evidence type="ECO:0000256" key="2">
    <source>
        <dbReference type="SAM" id="Phobius"/>
    </source>
</evidence>
<evidence type="ECO:0000313" key="5">
    <source>
        <dbReference type="Proteomes" id="UP000199315"/>
    </source>
</evidence>
<dbReference type="Gene3D" id="3.30.565.10">
    <property type="entry name" value="Histidine kinase-like ATPase, C-terminal domain"/>
    <property type="match status" value="1"/>
</dbReference>
<dbReference type="RefSeq" id="WP_091235782.1">
    <property type="nucleotide sequence ID" value="NZ_FMKA01000024.1"/>
</dbReference>
<feature type="transmembrane region" description="Helical" evidence="2">
    <location>
        <begin position="209"/>
        <end position="227"/>
    </location>
</feature>
<keyword evidence="2" id="KW-1133">Transmembrane helix</keyword>
<keyword evidence="1" id="KW-0175">Coiled coil</keyword>
<dbReference type="GO" id="GO:0042802">
    <property type="term" value="F:identical protein binding"/>
    <property type="evidence" value="ECO:0007669"/>
    <property type="project" value="TreeGrafter"/>
</dbReference>
<dbReference type="InterPro" id="IPR032834">
    <property type="entry name" value="NatK-like_C"/>
</dbReference>
<dbReference type="AlphaFoldDB" id="A0A1D3TWQ3"/>
<dbReference type="PANTHER" id="PTHR40448">
    <property type="entry name" value="TWO-COMPONENT SENSOR HISTIDINE KINASE"/>
    <property type="match status" value="1"/>
</dbReference>
<dbReference type="EMBL" id="FMKA01000024">
    <property type="protein sequence ID" value="SCP98674.1"/>
    <property type="molecule type" value="Genomic_DNA"/>
</dbReference>
<keyword evidence="5" id="KW-1185">Reference proteome</keyword>
<feature type="transmembrane region" description="Helical" evidence="2">
    <location>
        <begin position="12"/>
        <end position="28"/>
    </location>
</feature>
<dbReference type="OrthoDB" id="9813149at2"/>
<dbReference type="Proteomes" id="UP000199315">
    <property type="component" value="Unassembled WGS sequence"/>
</dbReference>
<sequence length="459" mass="53096">MDALNVFEELRFIVELLVAEQLFVWAFAKRKKNFWMKSSIGYALLIAIAVNYLQIQSWTEAFHSSFLTKSVSVSWYIFLVILSLIHIRMCYVITLSDALFMGIAGYSVQHIEYVVVNEVIARGIWKEVTNNLWLYILICIVTCALWYYLIARIFAAKLKACGGILYEDSIQTVLYFLVMLVVLFFTAFLGQDIFLSGTTDYSQVNYKGATYDFFSCTLVLVVQYSIFRISTLNREKEIVKQLLHERQKQYRLSKENIEMINHKCHDLKHQIQALKEAKSEELERYIEEVEESIMIYDTVVKTENEVLNTILSEKSLYCEKHRIRLSCIVDANQLDFMSTLDIYALLGNAIDNAIECVIRQRDKEKRVISLTISANGSFLCIQTNNYYEGNLQIVDGIPVTTKKNWDFHGFGMKSMKHLAEKYGGTLYTSLENGIFMLQIVIPIPAEFTRLLKEAETGKR</sequence>
<feature type="transmembrane region" description="Helical" evidence="2">
    <location>
        <begin position="132"/>
        <end position="151"/>
    </location>
</feature>
<reference evidence="4 5" key="1">
    <citation type="submission" date="2016-09" db="EMBL/GenBank/DDBJ databases">
        <authorList>
            <person name="Capua I."/>
            <person name="De Benedictis P."/>
            <person name="Joannis T."/>
            <person name="Lombin L.H."/>
            <person name="Cattoli G."/>
        </authorList>
    </citation>
    <scope>NUCLEOTIDE SEQUENCE [LARGE SCALE GENOMIC DNA]</scope>
    <source>
        <strain evidence="4 5">GluBS11</strain>
    </source>
</reference>
<feature type="transmembrane region" description="Helical" evidence="2">
    <location>
        <begin position="172"/>
        <end position="189"/>
    </location>
</feature>
<organism evidence="4 5">
    <name type="scientific">Anaerobium acetethylicum</name>
    <dbReference type="NCBI Taxonomy" id="1619234"/>
    <lineage>
        <taxon>Bacteria</taxon>
        <taxon>Bacillati</taxon>
        <taxon>Bacillota</taxon>
        <taxon>Clostridia</taxon>
        <taxon>Lachnospirales</taxon>
        <taxon>Lachnospiraceae</taxon>
        <taxon>Anaerobium</taxon>
    </lineage>
</organism>
<dbReference type="SUPFAM" id="SSF55874">
    <property type="entry name" value="ATPase domain of HSP90 chaperone/DNA topoisomerase II/histidine kinase"/>
    <property type="match status" value="1"/>
</dbReference>
<feature type="domain" description="Sensor histidine kinase NatK-like C-terminal" evidence="3">
    <location>
        <begin position="337"/>
        <end position="442"/>
    </location>
</feature>
<keyword evidence="2" id="KW-0812">Transmembrane</keyword>
<evidence type="ECO:0000256" key="1">
    <source>
        <dbReference type="SAM" id="Coils"/>
    </source>
</evidence>
<keyword evidence="2" id="KW-0472">Membrane</keyword>